<dbReference type="InterPro" id="IPR009915">
    <property type="entry name" value="NnrU_dom"/>
</dbReference>
<comment type="caution">
    <text evidence="7">The sequence shown here is derived from an EMBL/GenBank/DDBJ whole genome shotgun (WGS) entry which is preliminary data.</text>
</comment>
<protein>
    <recommendedName>
        <fullName evidence="6">NnrU domain-containing protein</fullName>
    </recommendedName>
</protein>
<dbReference type="STRING" id="211165.GCA_000317285_05057"/>
<feature type="transmembrane region" description="Helical" evidence="5">
    <location>
        <begin position="12"/>
        <end position="33"/>
    </location>
</feature>
<keyword evidence="4 5" id="KW-0472">Membrane</keyword>
<sequence length="240" mass="27558">MFMMLPPWLTTSHFTILGLQLGFAIAHSGGAALRPWAEKRIGPRLYRIMFALTSLPLAVILIIYFFNHRYDGLQLWQIQSLPGVKPLVWILSAISFLFLYPATFNLLEIAAITKPQVHLYETGIIRITRHPQMVGQIIWCVAHTLWLGTTFTVVTSAGLILHHLFGVWHGDRRLSWRYGTAFTAVKQRTSIIPFAAIVDGRQHLEWREFFRPAYLGVAIFVILLWWSHPLLLTATSKVQW</sequence>
<evidence type="ECO:0000313" key="8">
    <source>
        <dbReference type="Proteomes" id="UP000268857"/>
    </source>
</evidence>
<comment type="subcellular location">
    <subcellularLocation>
        <location evidence="1">Membrane</location>
        <topology evidence="1">Multi-pass membrane protein</topology>
    </subcellularLocation>
</comment>
<evidence type="ECO:0000256" key="4">
    <source>
        <dbReference type="ARBA" id="ARBA00023136"/>
    </source>
</evidence>
<evidence type="ECO:0000256" key="1">
    <source>
        <dbReference type="ARBA" id="ARBA00004141"/>
    </source>
</evidence>
<feature type="transmembrane region" description="Helical" evidence="5">
    <location>
        <begin position="86"/>
        <end position="107"/>
    </location>
</feature>
<evidence type="ECO:0000256" key="5">
    <source>
        <dbReference type="SAM" id="Phobius"/>
    </source>
</evidence>
<evidence type="ECO:0000256" key="3">
    <source>
        <dbReference type="ARBA" id="ARBA00022989"/>
    </source>
</evidence>
<evidence type="ECO:0000259" key="6">
    <source>
        <dbReference type="Pfam" id="PF07298"/>
    </source>
</evidence>
<proteinExistence type="predicted"/>
<feature type="transmembrane region" description="Helical" evidence="5">
    <location>
        <begin position="213"/>
        <end position="234"/>
    </location>
</feature>
<reference evidence="7 8" key="1">
    <citation type="journal article" date="2019" name="Genome Biol. Evol.">
        <title>Day and night: Metabolic profiles and evolutionary relationships of six axenic non-marine cyanobacteria.</title>
        <authorList>
            <person name="Will S.E."/>
            <person name="Henke P."/>
            <person name="Boedeker C."/>
            <person name="Huang S."/>
            <person name="Brinkmann H."/>
            <person name="Rohde M."/>
            <person name="Jarek M."/>
            <person name="Friedl T."/>
            <person name="Seufert S."/>
            <person name="Schumacher M."/>
            <person name="Overmann J."/>
            <person name="Neumann-Schaal M."/>
            <person name="Petersen J."/>
        </authorList>
    </citation>
    <scope>NUCLEOTIDE SEQUENCE [LARGE SCALE GENOMIC DNA]</scope>
    <source>
        <strain evidence="7 8">PCC 6912</strain>
    </source>
</reference>
<dbReference type="AlphaFoldDB" id="A0A3S5K2I9"/>
<feature type="transmembrane region" description="Helical" evidence="5">
    <location>
        <begin position="45"/>
        <end position="66"/>
    </location>
</feature>
<dbReference type="GO" id="GO:0016020">
    <property type="term" value="C:membrane"/>
    <property type="evidence" value="ECO:0007669"/>
    <property type="project" value="UniProtKB-SubCell"/>
</dbReference>
<dbReference type="Gene3D" id="1.20.120.1630">
    <property type="match status" value="1"/>
</dbReference>
<keyword evidence="2 5" id="KW-0812">Transmembrane</keyword>
<keyword evidence="3 5" id="KW-1133">Transmembrane helix</keyword>
<feature type="transmembrane region" description="Helical" evidence="5">
    <location>
        <begin position="137"/>
        <end position="165"/>
    </location>
</feature>
<dbReference type="PANTHER" id="PTHR35988:SF2">
    <property type="entry name" value="15-CIS-ZETA-CAROTENE ISOMERASE, CHLOROPLASTIC"/>
    <property type="match status" value="1"/>
</dbReference>
<dbReference type="PANTHER" id="PTHR35988">
    <property type="entry name" value="15-CIS-ZETA-CAROTENE ISOMERASE, CHLOROPLASTIC"/>
    <property type="match status" value="1"/>
</dbReference>
<evidence type="ECO:0000313" key="7">
    <source>
        <dbReference type="EMBL" id="RUR86704.1"/>
    </source>
</evidence>
<name>A0A3S5K2I9_CHLFR</name>
<dbReference type="EMBL" id="RSCJ01000001">
    <property type="protein sequence ID" value="RUR86704.1"/>
    <property type="molecule type" value="Genomic_DNA"/>
</dbReference>
<organism evidence="7 8">
    <name type="scientific">Chlorogloeopsis fritschii PCC 6912</name>
    <dbReference type="NCBI Taxonomy" id="211165"/>
    <lineage>
        <taxon>Bacteria</taxon>
        <taxon>Bacillati</taxon>
        <taxon>Cyanobacteriota</taxon>
        <taxon>Cyanophyceae</taxon>
        <taxon>Nostocales</taxon>
        <taxon>Chlorogloeopsidaceae</taxon>
        <taxon>Chlorogloeopsis</taxon>
    </lineage>
</organism>
<dbReference type="Pfam" id="PF07298">
    <property type="entry name" value="NnrU"/>
    <property type="match status" value="1"/>
</dbReference>
<feature type="domain" description="NnrU" evidence="6">
    <location>
        <begin position="19"/>
        <end position="233"/>
    </location>
</feature>
<dbReference type="Proteomes" id="UP000268857">
    <property type="component" value="Unassembled WGS sequence"/>
</dbReference>
<accession>A0A3S5K2I9</accession>
<gene>
    <name evidence="7" type="ORF">PCC6912_01470</name>
</gene>
<evidence type="ECO:0000256" key="2">
    <source>
        <dbReference type="ARBA" id="ARBA00022692"/>
    </source>
</evidence>
<dbReference type="GO" id="GO:0090471">
    <property type="term" value="F:9,15,9'-tri-cis-zeta-carotene isomerase activity"/>
    <property type="evidence" value="ECO:0007669"/>
    <property type="project" value="TreeGrafter"/>
</dbReference>
<keyword evidence="8" id="KW-1185">Reference proteome</keyword>